<evidence type="ECO:0000256" key="2">
    <source>
        <dbReference type="SAM" id="MobiDB-lite"/>
    </source>
</evidence>
<feature type="region of interest" description="Disordered" evidence="2">
    <location>
        <begin position="106"/>
        <end position="125"/>
    </location>
</feature>
<evidence type="ECO:0000313" key="5">
    <source>
        <dbReference type="Proteomes" id="UP001152795"/>
    </source>
</evidence>
<sequence>MKVFLKFILQETFDEVQILHSLIQRIDTKNELCLVTLALFQTLVNLNSEDVMIELVLKYLLPCNHVMGSQRKMIQEMDLYGKVAVRFLTSIPSCCYSHVQSESISTAEDAPVEGNSSKEKQTNVSAEELGSLSSDFLNYLLDVRKNLSERRMACSCWSAHWDGLDPSYENADTADKPVSNGTVMHTSTSSPEISQLCKNEDKPARKRSLSIENDKLEVLLGPFITKLFTKLEKMPENSIALNEVLTGIISSLAEYPQPLLRSFLLNHSLVLQPDVKSIFQILNSVKARVESNLSQLDNLQQPLMLAKQNLIEREETRKRAVSPKVSQPASPKSSRDRTKSGRSSSNSPSRIKTPEVPSPYRNTFVERKNFIVGPVDSSSSDQDLENAIGQASSWILLNLGPKGISRERTRSKHISKIKNTVYCAVLMEEWMKELAAISLEHAVQPYPDFD</sequence>
<dbReference type="InterPro" id="IPR045669">
    <property type="entry name" value="FHIP_C"/>
</dbReference>
<gene>
    <name evidence="4" type="ORF">PACLA_8A061661</name>
</gene>
<dbReference type="AlphaFoldDB" id="A0A7D9L4N9"/>
<evidence type="ECO:0000259" key="3">
    <source>
        <dbReference type="Pfam" id="PF19314"/>
    </source>
</evidence>
<dbReference type="InterPro" id="IPR045668">
    <property type="entry name" value="FHIP_KELAA_motif"/>
</dbReference>
<dbReference type="PANTHER" id="PTHR21705:SF11">
    <property type="entry name" value="FHIP FAMILY PROTEIN CG3558"/>
    <property type="match status" value="1"/>
</dbReference>
<protein>
    <recommendedName>
        <fullName evidence="3">FHF complex subunit HOOK-interacting protein C-terminal domain-containing protein</fullName>
    </recommendedName>
</protein>
<dbReference type="Proteomes" id="UP001152795">
    <property type="component" value="Unassembled WGS sequence"/>
</dbReference>
<feature type="region of interest" description="Disordered" evidence="2">
    <location>
        <begin position="315"/>
        <end position="360"/>
    </location>
</feature>
<evidence type="ECO:0000313" key="4">
    <source>
        <dbReference type="EMBL" id="CAB4025277.1"/>
    </source>
</evidence>
<dbReference type="OrthoDB" id="6287422at2759"/>
<feature type="domain" description="FHF complex subunit HOOK-interacting protein C-terminal" evidence="3">
    <location>
        <begin position="221"/>
        <end position="312"/>
    </location>
</feature>
<comment type="caution">
    <text evidence="4">The sequence shown here is derived from an EMBL/GenBank/DDBJ whole genome shotgun (WGS) entry which is preliminary data.</text>
</comment>
<reference evidence="4" key="1">
    <citation type="submission" date="2020-04" db="EMBL/GenBank/DDBJ databases">
        <authorList>
            <person name="Alioto T."/>
            <person name="Alioto T."/>
            <person name="Gomez Garrido J."/>
        </authorList>
    </citation>
    <scope>NUCLEOTIDE SEQUENCE</scope>
    <source>
        <strain evidence="4">A484AB</strain>
    </source>
</reference>
<evidence type="ECO:0000256" key="1">
    <source>
        <dbReference type="ARBA" id="ARBA00024336"/>
    </source>
</evidence>
<organism evidence="4 5">
    <name type="scientific">Paramuricea clavata</name>
    <name type="common">Red gorgonian</name>
    <name type="synonym">Violescent sea-whip</name>
    <dbReference type="NCBI Taxonomy" id="317549"/>
    <lineage>
        <taxon>Eukaryota</taxon>
        <taxon>Metazoa</taxon>
        <taxon>Cnidaria</taxon>
        <taxon>Anthozoa</taxon>
        <taxon>Octocorallia</taxon>
        <taxon>Malacalcyonacea</taxon>
        <taxon>Plexauridae</taxon>
        <taxon>Paramuricea</taxon>
    </lineage>
</organism>
<comment type="similarity">
    <text evidence="1">Belongs to the FHIP family.</text>
</comment>
<dbReference type="InterPro" id="IPR019384">
    <property type="entry name" value="FHIP"/>
</dbReference>
<accession>A0A7D9L4N9</accession>
<dbReference type="EMBL" id="CACRXK020013517">
    <property type="protein sequence ID" value="CAB4025277.1"/>
    <property type="molecule type" value="Genomic_DNA"/>
</dbReference>
<dbReference type="Pfam" id="PF19314">
    <property type="entry name" value="DUF5917"/>
    <property type="match status" value="1"/>
</dbReference>
<name>A0A7D9L4N9_PARCT</name>
<dbReference type="Pfam" id="PF19311">
    <property type="entry name" value="KELAA"/>
    <property type="match status" value="1"/>
</dbReference>
<proteinExistence type="inferred from homology"/>
<dbReference type="Pfam" id="PF10257">
    <property type="entry name" value="RAI16-like"/>
    <property type="match status" value="1"/>
</dbReference>
<dbReference type="PANTHER" id="PTHR21705">
    <property type="entry name" value="RAI16 PROTEIN-RELATED"/>
    <property type="match status" value="1"/>
</dbReference>
<keyword evidence="5" id="KW-1185">Reference proteome</keyword>